<dbReference type="InterPro" id="IPR005653">
    <property type="entry name" value="OstA-like_N"/>
</dbReference>
<evidence type="ECO:0000313" key="4">
    <source>
        <dbReference type="Proteomes" id="UP000007434"/>
    </source>
</evidence>
<feature type="domain" description="Organic solvent tolerance-like N-terminal" evidence="2">
    <location>
        <begin position="36"/>
        <end position="197"/>
    </location>
</feature>
<evidence type="ECO:0000259" key="2">
    <source>
        <dbReference type="Pfam" id="PF03968"/>
    </source>
</evidence>
<dbReference type="PANTHER" id="PTHR30189">
    <property type="entry name" value="LPS-ASSEMBLY PROTEIN"/>
    <property type="match status" value="1"/>
</dbReference>
<dbReference type="PANTHER" id="PTHR30189:SF1">
    <property type="entry name" value="LPS-ASSEMBLY PROTEIN LPTD"/>
    <property type="match status" value="1"/>
</dbReference>
<sequence length="215" mass="24436">MHQSKRVLYILIILVIFSLSIGAEEVVEPRESQSVYINAESLSYQEEKTILSGGVRIRKADTLITALTGDLFRSEQRIFLEDDIRAEYPDGIVTASFLNAFLNEEEYIFEETVLLNYRLSAEKDILVLTSQYLKLFGSDNSFTAEKDVEIDYEGQNFRGDRADYDGQTEILLLSGNVEIEEDGDWIKSDRASFNLAEGEEGYTAEGNVELMIRID</sequence>
<accession>E4RPQ3</accession>
<dbReference type="EMBL" id="CP002304">
    <property type="protein sequence ID" value="ADQ13937.1"/>
    <property type="molecule type" value="Genomic_DNA"/>
</dbReference>
<dbReference type="STRING" id="656519.Halsa_0464"/>
<dbReference type="RefSeq" id="WP_013405043.1">
    <property type="nucleotide sequence ID" value="NC_014654.1"/>
</dbReference>
<proteinExistence type="predicted"/>
<dbReference type="InterPro" id="IPR050218">
    <property type="entry name" value="LptD"/>
</dbReference>
<dbReference type="AlphaFoldDB" id="E4RPQ3"/>
<reference evidence="3 4" key="2">
    <citation type="journal article" date="2011" name="J. Bacteriol.">
        <title>Complete Genome Sequence of the Haloalkaliphilic, Hydrogen Producing Halanaerobium hydrogenoformans.</title>
        <authorList>
            <person name="Brown S.D."/>
            <person name="Begemann M.B."/>
            <person name="Mormile M.R."/>
            <person name="Wall J.D."/>
            <person name="Han C.S."/>
            <person name="Goodwin L.A."/>
            <person name="Pitluck S."/>
            <person name="Land M.L."/>
            <person name="Hauser L.J."/>
            <person name="Elias D.A."/>
        </authorList>
    </citation>
    <scope>NUCLEOTIDE SEQUENCE [LARGE SCALE GENOMIC DNA]</scope>
    <source>
        <strain evidence="4">sapolanicus</strain>
    </source>
</reference>
<dbReference type="GO" id="GO:0009279">
    <property type="term" value="C:cell outer membrane"/>
    <property type="evidence" value="ECO:0007669"/>
    <property type="project" value="TreeGrafter"/>
</dbReference>
<dbReference type="Gene3D" id="2.60.450.10">
    <property type="entry name" value="Lipopolysaccharide (LPS) transport protein A like domain"/>
    <property type="match status" value="1"/>
</dbReference>
<keyword evidence="1" id="KW-0472">Membrane</keyword>
<protein>
    <submittedName>
        <fullName evidence="3">OstA family protein</fullName>
    </submittedName>
</protein>
<organism evidence="3 4">
    <name type="scientific">Halanaerobium hydrogeniformans</name>
    <name type="common">Halanaerobium sp. (strain sapolanicus)</name>
    <dbReference type="NCBI Taxonomy" id="656519"/>
    <lineage>
        <taxon>Bacteria</taxon>
        <taxon>Bacillati</taxon>
        <taxon>Bacillota</taxon>
        <taxon>Clostridia</taxon>
        <taxon>Halanaerobiales</taxon>
        <taxon>Halanaerobiaceae</taxon>
        <taxon>Halanaerobium</taxon>
    </lineage>
</organism>
<name>E4RPQ3_HALHG</name>
<evidence type="ECO:0000313" key="3">
    <source>
        <dbReference type="EMBL" id="ADQ13937.1"/>
    </source>
</evidence>
<dbReference type="Proteomes" id="UP000007434">
    <property type="component" value="Chromosome"/>
</dbReference>
<keyword evidence="4" id="KW-1185">Reference proteome</keyword>
<dbReference type="eggNOG" id="COG1452">
    <property type="taxonomic scope" value="Bacteria"/>
</dbReference>
<dbReference type="KEGG" id="has:Halsa_0464"/>
<dbReference type="OrthoDB" id="2112412at2"/>
<dbReference type="Pfam" id="PF03968">
    <property type="entry name" value="LptD_N"/>
    <property type="match status" value="1"/>
</dbReference>
<gene>
    <name evidence="3" type="ordered locus">Halsa_0464</name>
</gene>
<dbReference type="HOGENOM" id="CLU_1281721_0_0_9"/>
<reference evidence="3 4" key="1">
    <citation type="submission" date="2010-11" db="EMBL/GenBank/DDBJ databases">
        <title>Complete sequence of Halanaerobium sp. sapolanicus.</title>
        <authorList>
            <consortium name="US DOE Joint Genome Institute"/>
            <person name="Lucas S."/>
            <person name="Copeland A."/>
            <person name="Lapidus A."/>
            <person name="Cheng J.-F."/>
            <person name="Bruce D."/>
            <person name="Goodwin L."/>
            <person name="Pitluck S."/>
            <person name="Davenport K."/>
            <person name="Detter J.C."/>
            <person name="Han C."/>
            <person name="Tapia R."/>
            <person name="Land M."/>
            <person name="Hauser L."/>
            <person name="Jeffries C."/>
            <person name="Kyrpides N."/>
            <person name="Ivanova N."/>
            <person name="Mikhailova N."/>
            <person name="Begemann M.B."/>
            <person name="Mormile M.R."/>
            <person name="Wall J.D."/>
            <person name="Elias D.A."/>
            <person name="Woyke T."/>
        </authorList>
    </citation>
    <scope>NUCLEOTIDE SEQUENCE [LARGE SCALE GENOMIC DNA]</scope>
    <source>
        <strain evidence="4">sapolanicus</strain>
    </source>
</reference>
<evidence type="ECO:0000256" key="1">
    <source>
        <dbReference type="ARBA" id="ARBA00023237"/>
    </source>
</evidence>
<dbReference type="GO" id="GO:1990351">
    <property type="term" value="C:transporter complex"/>
    <property type="evidence" value="ECO:0007669"/>
    <property type="project" value="TreeGrafter"/>
</dbReference>
<keyword evidence="1" id="KW-0998">Cell outer membrane</keyword>